<reference evidence="2" key="4">
    <citation type="submission" date="2019-03" db="UniProtKB">
        <authorList>
            <consortium name="EnsemblPlants"/>
        </authorList>
    </citation>
    <scope>IDENTIFICATION</scope>
</reference>
<dbReference type="Gramene" id="AET5Gv20284600.34">
    <property type="protein sequence ID" value="AET5Gv20284600.34"/>
    <property type="gene ID" value="AET5Gv20284600"/>
</dbReference>
<reference evidence="3" key="2">
    <citation type="journal article" date="2017" name="Nat. Plants">
        <title>The Aegilops tauschii genome reveals multiple impacts of transposons.</title>
        <authorList>
            <person name="Zhao G."/>
            <person name="Zou C."/>
            <person name="Li K."/>
            <person name="Wang K."/>
            <person name="Li T."/>
            <person name="Gao L."/>
            <person name="Zhang X."/>
            <person name="Wang H."/>
            <person name="Yang Z."/>
            <person name="Liu X."/>
            <person name="Jiang W."/>
            <person name="Mao L."/>
            <person name="Kong X."/>
            <person name="Jiao Y."/>
            <person name="Jia J."/>
        </authorList>
    </citation>
    <scope>NUCLEOTIDE SEQUENCE [LARGE SCALE GENOMIC DNA]</scope>
    <source>
        <strain evidence="3">cv. AL8/78</strain>
    </source>
</reference>
<dbReference type="Proteomes" id="UP000015105">
    <property type="component" value="Chromosome 5D"/>
</dbReference>
<dbReference type="Gramene" id="AET5Gv20284600.25">
    <property type="protein sequence ID" value="AET5Gv20284600.25"/>
    <property type="gene ID" value="AET5Gv20284600"/>
</dbReference>
<dbReference type="EnsemblPlants" id="AET5Gv20284600.30">
    <property type="protein sequence ID" value="AET5Gv20284600.30"/>
    <property type="gene ID" value="AET5Gv20284600"/>
</dbReference>
<keyword evidence="1" id="KW-0472">Membrane</keyword>
<accession>A0A453K478</accession>
<dbReference type="EnsemblPlants" id="AET5Gv20284600.35">
    <property type="protein sequence ID" value="AET5Gv20284600.35"/>
    <property type="gene ID" value="AET5Gv20284600"/>
</dbReference>
<reference evidence="3" key="1">
    <citation type="journal article" date="2014" name="Science">
        <title>Ancient hybridizations among the ancestral genomes of bread wheat.</title>
        <authorList>
            <consortium name="International Wheat Genome Sequencing Consortium,"/>
            <person name="Marcussen T."/>
            <person name="Sandve S.R."/>
            <person name="Heier L."/>
            <person name="Spannagl M."/>
            <person name="Pfeifer M."/>
            <person name="Jakobsen K.S."/>
            <person name="Wulff B.B."/>
            <person name="Steuernagel B."/>
            <person name="Mayer K.F."/>
            <person name="Olsen O.A."/>
        </authorList>
    </citation>
    <scope>NUCLEOTIDE SEQUENCE [LARGE SCALE GENOMIC DNA]</scope>
    <source>
        <strain evidence="3">cv. AL8/78</strain>
    </source>
</reference>
<dbReference type="Gramene" id="AET5Gv20284600.35">
    <property type="protein sequence ID" value="AET5Gv20284600.35"/>
    <property type="gene ID" value="AET5Gv20284600"/>
</dbReference>
<proteinExistence type="predicted"/>
<keyword evidence="1" id="KW-1133">Transmembrane helix</keyword>
<dbReference type="Gramene" id="AET5Gv20284600.13">
    <property type="protein sequence ID" value="AET5Gv20284600.13"/>
    <property type="gene ID" value="AET5Gv20284600"/>
</dbReference>
<dbReference type="Gramene" id="AET5Gv20284600.23">
    <property type="protein sequence ID" value="AET5Gv20284600.23"/>
    <property type="gene ID" value="AET5Gv20284600"/>
</dbReference>
<dbReference type="EnsemblPlants" id="AET5Gv20284600.28">
    <property type="protein sequence ID" value="AET5Gv20284600.28"/>
    <property type="gene ID" value="AET5Gv20284600"/>
</dbReference>
<dbReference type="EnsemblPlants" id="AET5Gv20284600.34">
    <property type="protein sequence ID" value="AET5Gv20284600.34"/>
    <property type="gene ID" value="AET5Gv20284600"/>
</dbReference>
<dbReference type="Gramene" id="AET5Gv20284600.5">
    <property type="protein sequence ID" value="AET5Gv20284600.5"/>
    <property type="gene ID" value="AET5Gv20284600"/>
</dbReference>
<dbReference type="Gramene" id="AET5Gv20284600.33">
    <property type="protein sequence ID" value="AET5Gv20284600.33"/>
    <property type="gene ID" value="AET5Gv20284600"/>
</dbReference>
<dbReference type="EnsemblPlants" id="AET5Gv20284600.3">
    <property type="protein sequence ID" value="AET5Gv20284600.3"/>
    <property type="gene ID" value="AET5Gv20284600"/>
</dbReference>
<dbReference type="EnsemblPlants" id="AET5Gv20284600.16">
    <property type="protein sequence ID" value="AET5Gv20284600.16"/>
    <property type="gene ID" value="AET5Gv20284600"/>
</dbReference>
<name>A0A453K478_AEGTS</name>
<dbReference type="Gramene" id="AET5Gv20284600.28">
    <property type="protein sequence ID" value="AET5Gv20284600.28"/>
    <property type="gene ID" value="AET5Gv20284600"/>
</dbReference>
<dbReference type="Gramene" id="AET5Gv20284600.32">
    <property type="protein sequence ID" value="AET5Gv20284600.32"/>
    <property type="gene ID" value="AET5Gv20284600"/>
</dbReference>
<dbReference type="EnsemblPlants" id="AET5Gv20284600.5">
    <property type="protein sequence ID" value="AET5Gv20284600.5"/>
    <property type="gene ID" value="AET5Gv20284600"/>
</dbReference>
<dbReference type="EnsemblPlants" id="AET5Gv20284600.25">
    <property type="protein sequence ID" value="AET5Gv20284600.25"/>
    <property type="gene ID" value="AET5Gv20284600"/>
</dbReference>
<dbReference type="Gramene" id="AET5Gv20284600.9">
    <property type="protein sequence ID" value="AET5Gv20284600.9"/>
    <property type="gene ID" value="AET5Gv20284600"/>
</dbReference>
<dbReference type="EnsemblPlants" id="AET5Gv20284600.9">
    <property type="protein sequence ID" value="AET5Gv20284600.9"/>
    <property type="gene ID" value="AET5Gv20284600"/>
</dbReference>
<feature type="transmembrane region" description="Helical" evidence="1">
    <location>
        <begin position="30"/>
        <end position="49"/>
    </location>
</feature>
<dbReference type="Gramene" id="AET5Gv20284600.3">
    <property type="protein sequence ID" value="AET5Gv20284600.3"/>
    <property type="gene ID" value="AET5Gv20284600"/>
</dbReference>
<dbReference type="EnsemblPlants" id="AET5Gv20284600.13">
    <property type="protein sequence ID" value="AET5Gv20284600.13"/>
    <property type="gene ID" value="AET5Gv20284600"/>
</dbReference>
<reference evidence="2" key="3">
    <citation type="journal article" date="2017" name="Nature">
        <title>Genome sequence of the progenitor of the wheat D genome Aegilops tauschii.</title>
        <authorList>
            <person name="Luo M.C."/>
            <person name="Gu Y.Q."/>
            <person name="Puiu D."/>
            <person name="Wang H."/>
            <person name="Twardziok S.O."/>
            <person name="Deal K.R."/>
            <person name="Huo N."/>
            <person name="Zhu T."/>
            <person name="Wang L."/>
            <person name="Wang Y."/>
            <person name="McGuire P.E."/>
            <person name="Liu S."/>
            <person name="Long H."/>
            <person name="Ramasamy R.K."/>
            <person name="Rodriguez J.C."/>
            <person name="Van S.L."/>
            <person name="Yuan L."/>
            <person name="Wang Z."/>
            <person name="Xia Z."/>
            <person name="Xiao L."/>
            <person name="Anderson O.D."/>
            <person name="Ouyang S."/>
            <person name="Liang Y."/>
            <person name="Zimin A.V."/>
            <person name="Pertea G."/>
            <person name="Qi P."/>
            <person name="Bennetzen J.L."/>
            <person name="Dai X."/>
            <person name="Dawson M.W."/>
            <person name="Muller H.G."/>
            <person name="Kugler K."/>
            <person name="Rivarola-Duarte L."/>
            <person name="Spannagl M."/>
            <person name="Mayer K.F.X."/>
            <person name="Lu F.H."/>
            <person name="Bevan M.W."/>
            <person name="Leroy P."/>
            <person name="Li P."/>
            <person name="You F.M."/>
            <person name="Sun Q."/>
            <person name="Liu Z."/>
            <person name="Lyons E."/>
            <person name="Wicker T."/>
            <person name="Salzberg S.L."/>
            <person name="Devos K.M."/>
            <person name="Dvorak J."/>
        </authorList>
    </citation>
    <scope>NUCLEOTIDE SEQUENCE [LARGE SCALE GENOMIC DNA]</scope>
    <source>
        <strain evidence="2">cv. AL8/78</strain>
    </source>
</reference>
<evidence type="ECO:0000313" key="2">
    <source>
        <dbReference type="EnsemblPlants" id="AET5Gv20284600.17"/>
    </source>
</evidence>
<dbReference type="Gramene" id="AET5Gv20284600.17">
    <property type="protein sequence ID" value="AET5Gv20284600.17"/>
    <property type="gene ID" value="AET5Gv20284600"/>
</dbReference>
<keyword evidence="3" id="KW-1185">Reference proteome</keyword>
<evidence type="ECO:0000313" key="3">
    <source>
        <dbReference type="Proteomes" id="UP000015105"/>
    </source>
</evidence>
<dbReference type="Gramene" id="AET5Gv20284600.19">
    <property type="protein sequence ID" value="AET5Gv20284600.19"/>
    <property type="gene ID" value="AET5Gv20284600"/>
</dbReference>
<sequence length="86" mass="9306">MHGAYATLYYAVDTCLTQPLDNMQRQYSEIYLITNGIFLLSNGSLFGFGFVNSGVSESPSYLLAVVYLVTTIGFGFVNSGVSESPS</sequence>
<dbReference type="EnsemblPlants" id="AET5Gv20284600.17">
    <property type="protein sequence ID" value="AET5Gv20284600.17"/>
    <property type="gene ID" value="AET5Gv20284600"/>
</dbReference>
<dbReference type="EnsemblPlants" id="AET5Gv20284600.23">
    <property type="protein sequence ID" value="AET5Gv20284600.23"/>
    <property type="gene ID" value="AET5Gv20284600"/>
</dbReference>
<feature type="transmembrane region" description="Helical" evidence="1">
    <location>
        <begin position="61"/>
        <end position="81"/>
    </location>
</feature>
<evidence type="ECO:0000256" key="1">
    <source>
        <dbReference type="SAM" id="Phobius"/>
    </source>
</evidence>
<protein>
    <submittedName>
        <fullName evidence="2">Uncharacterized protein</fullName>
    </submittedName>
</protein>
<dbReference type="EnsemblPlants" id="AET5Gv20284600.19">
    <property type="protein sequence ID" value="AET5Gv20284600.19"/>
    <property type="gene ID" value="AET5Gv20284600"/>
</dbReference>
<dbReference type="EnsemblPlants" id="AET5Gv20284600.1">
    <property type="protein sequence ID" value="AET5Gv20284600.1"/>
    <property type="gene ID" value="AET5Gv20284600"/>
</dbReference>
<dbReference type="EnsemblPlants" id="AET5Gv20284600.32">
    <property type="protein sequence ID" value="AET5Gv20284600.32"/>
    <property type="gene ID" value="AET5Gv20284600"/>
</dbReference>
<organism evidence="2 3">
    <name type="scientific">Aegilops tauschii subsp. strangulata</name>
    <name type="common">Goatgrass</name>
    <dbReference type="NCBI Taxonomy" id="200361"/>
    <lineage>
        <taxon>Eukaryota</taxon>
        <taxon>Viridiplantae</taxon>
        <taxon>Streptophyta</taxon>
        <taxon>Embryophyta</taxon>
        <taxon>Tracheophyta</taxon>
        <taxon>Spermatophyta</taxon>
        <taxon>Magnoliopsida</taxon>
        <taxon>Liliopsida</taxon>
        <taxon>Poales</taxon>
        <taxon>Poaceae</taxon>
        <taxon>BOP clade</taxon>
        <taxon>Pooideae</taxon>
        <taxon>Triticodae</taxon>
        <taxon>Triticeae</taxon>
        <taxon>Triticinae</taxon>
        <taxon>Aegilops</taxon>
    </lineage>
</organism>
<dbReference type="EnsemblPlants" id="AET5Gv20284600.33">
    <property type="protein sequence ID" value="AET5Gv20284600.33"/>
    <property type="gene ID" value="AET5Gv20284600"/>
</dbReference>
<dbReference type="Gramene" id="AET5Gv20284600.30">
    <property type="protein sequence ID" value="AET5Gv20284600.30"/>
    <property type="gene ID" value="AET5Gv20284600"/>
</dbReference>
<dbReference type="AlphaFoldDB" id="A0A453K478"/>
<reference evidence="2" key="5">
    <citation type="journal article" date="2021" name="G3 (Bethesda)">
        <title>Aegilops tauschii genome assembly Aet v5.0 features greater sequence contiguity and improved annotation.</title>
        <authorList>
            <person name="Wang L."/>
            <person name="Zhu T."/>
            <person name="Rodriguez J.C."/>
            <person name="Deal K.R."/>
            <person name="Dubcovsky J."/>
            <person name="McGuire P.E."/>
            <person name="Lux T."/>
            <person name="Spannagl M."/>
            <person name="Mayer K.F.X."/>
            <person name="Baldrich P."/>
            <person name="Meyers B.C."/>
            <person name="Huo N."/>
            <person name="Gu Y.Q."/>
            <person name="Zhou H."/>
            <person name="Devos K.M."/>
            <person name="Bennetzen J.L."/>
            <person name="Unver T."/>
            <person name="Budak H."/>
            <person name="Gulick P.J."/>
            <person name="Galiba G."/>
            <person name="Kalapos B."/>
            <person name="Nelson D.R."/>
            <person name="Li P."/>
            <person name="You F.M."/>
            <person name="Luo M.C."/>
            <person name="Dvorak J."/>
        </authorList>
    </citation>
    <scope>NUCLEOTIDE SEQUENCE [LARGE SCALE GENOMIC DNA]</scope>
    <source>
        <strain evidence="2">cv. AL8/78</strain>
    </source>
</reference>
<dbReference type="Gramene" id="AET5Gv20284600.16">
    <property type="protein sequence ID" value="AET5Gv20284600.16"/>
    <property type="gene ID" value="AET5Gv20284600"/>
</dbReference>
<dbReference type="EnsemblPlants" id="AET5Gv20284600.27">
    <property type="protein sequence ID" value="AET5Gv20284600.27"/>
    <property type="gene ID" value="AET5Gv20284600"/>
</dbReference>
<keyword evidence="1" id="KW-0812">Transmembrane</keyword>
<dbReference type="Gramene" id="AET5Gv20284600.1">
    <property type="protein sequence ID" value="AET5Gv20284600.1"/>
    <property type="gene ID" value="AET5Gv20284600"/>
</dbReference>
<dbReference type="Gramene" id="AET5Gv20284600.27">
    <property type="protein sequence ID" value="AET5Gv20284600.27"/>
    <property type="gene ID" value="AET5Gv20284600"/>
</dbReference>